<proteinExistence type="predicted"/>
<comment type="caution">
    <text evidence="1">The sequence shown here is derived from an EMBL/GenBank/DDBJ whole genome shotgun (WGS) entry which is preliminary data.</text>
</comment>
<reference evidence="1 2" key="1">
    <citation type="submission" date="2015-01" db="EMBL/GenBank/DDBJ databases">
        <title>Evolution of Trichinella species and genotypes.</title>
        <authorList>
            <person name="Korhonen P.K."/>
            <person name="Edoardo P."/>
            <person name="Giuseppe L.R."/>
            <person name="Gasser R.B."/>
        </authorList>
    </citation>
    <scope>NUCLEOTIDE SEQUENCE [LARGE SCALE GENOMIC DNA]</scope>
    <source>
        <strain evidence="1">ISS37</strain>
    </source>
</reference>
<protein>
    <submittedName>
        <fullName evidence="1">Uncharacterized protein</fullName>
    </submittedName>
</protein>
<dbReference type="Proteomes" id="UP000054630">
    <property type="component" value="Unassembled WGS sequence"/>
</dbReference>
<evidence type="ECO:0000313" key="1">
    <source>
        <dbReference type="EMBL" id="KRX22305.1"/>
    </source>
</evidence>
<name>A0A0V0S6E5_9BILA</name>
<evidence type="ECO:0000313" key="2">
    <source>
        <dbReference type="Proteomes" id="UP000054630"/>
    </source>
</evidence>
<keyword evidence="2" id="KW-1185">Reference proteome</keyword>
<accession>A0A0V0S6E5</accession>
<dbReference type="EMBL" id="JYDL01000032">
    <property type="protein sequence ID" value="KRX22305.1"/>
    <property type="molecule type" value="Genomic_DNA"/>
</dbReference>
<sequence length="65" mass="7675">MNSLIQQPSDCFDLSLCFQHPNQSETRFAMIFNRYITIEFTDLSTVCKIRHYVQSMRNQSANEQP</sequence>
<dbReference type="AlphaFoldDB" id="A0A0V0S6E5"/>
<organism evidence="1 2">
    <name type="scientific">Trichinella nelsoni</name>
    <dbReference type="NCBI Taxonomy" id="6336"/>
    <lineage>
        <taxon>Eukaryota</taxon>
        <taxon>Metazoa</taxon>
        <taxon>Ecdysozoa</taxon>
        <taxon>Nematoda</taxon>
        <taxon>Enoplea</taxon>
        <taxon>Dorylaimia</taxon>
        <taxon>Trichinellida</taxon>
        <taxon>Trichinellidae</taxon>
        <taxon>Trichinella</taxon>
    </lineage>
</organism>
<gene>
    <name evidence="1" type="ORF">T07_12767</name>
</gene>